<evidence type="ECO:0000256" key="5">
    <source>
        <dbReference type="ARBA" id="ARBA00022989"/>
    </source>
</evidence>
<comment type="similarity">
    <text evidence="2 7">Belongs to the UPF0056 (MarC) family.</text>
</comment>
<keyword evidence="6 7" id="KW-0472">Membrane</keyword>
<protein>
    <recommendedName>
        <fullName evidence="7">UPF0056 membrane protein</fullName>
    </recommendedName>
</protein>
<accession>A0A521CS49</accession>
<evidence type="ECO:0000256" key="3">
    <source>
        <dbReference type="ARBA" id="ARBA00022475"/>
    </source>
</evidence>
<dbReference type="Proteomes" id="UP000317557">
    <property type="component" value="Unassembled WGS sequence"/>
</dbReference>
<dbReference type="PANTHER" id="PTHR33508:SF1">
    <property type="entry name" value="UPF0056 MEMBRANE PROTEIN YHCE"/>
    <property type="match status" value="1"/>
</dbReference>
<keyword evidence="5 7" id="KW-1133">Transmembrane helix</keyword>
<reference evidence="8 9" key="1">
    <citation type="submission" date="2017-05" db="EMBL/GenBank/DDBJ databases">
        <authorList>
            <person name="Varghese N."/>
            <person name="Submissions S."/>
        </authorList>
    </citation>
    <scope>NUCLEOTIDE SEQUENCE [LARGE SCALE GENOMIC DNA]</scope>
    <source>
        <strain evidence="8 9">DSM 21985</strain>
    </source>
</reference>
<feature type="transmembrane region" description="Helical" evidence="7">
    <location>
        <begin position="89"/>
        <end position="108"/>
    </location>
</feature>
<dbReference type="PANTHER" id="PTHR33508">
    <property type="entry name" value="UPF0056 MEMBRANE PROTEIN YHCE"/>
    <property type="match status" value="1"/>
</dbReference>
<feature type="transmembrane region" description="Helical" evidence="7">
    <location>
        <begin position="200"/>
        <end position="221"/>
    </location>
</feature>
<gene>
    <name evidence="8" type="ORF">SAMN06265219_106107</name>
</gene>
<dbReference type="AlphaFoldDB" id="A0A521CS49"/>
<dbReference type="GO" id="GO:0005886">
    <property type="term" value="C:plasma membrane"/>
    <property type="evidence" value="ECO:0007669"/>
    <property type="project" value="UniProtKB-SubCell"/>
</dbReference>
<evidence type="ECO:0000256" key="4">
    <source>
        <dbReference type="ARBA" id="ARBA00022692"/>
    </source>
</evidence>
<evidence type="ECO:0000256" key="1">
    <source>
        <dbReference type="ARBA" id="ARBA00004651"/>
    </source>
</evidence>
<dbReference type="NCBIfam" id="TIGR00427">
    <property type="entry name" value="NAAT family transporter"/>
    <property type="match status" value="1"/>
</dbReference>
<sequence>MEEFFTDIIPFSTMFMSALGLFAASFSSLFSVVNPFATMPVYISLMEGHTDEEKKWTARKASTYMFCVLIIFLLIGTYILSFFGISLPGIQIAGGLVIVRSGFSMLSPQNGGRKLSKKDQVAAKEKEDVSFSPLAMPLLSGPGSIAVVIGFGSEAQGVTDYFVSGLAVFATAILAYLILRVAPRLVKYIGSSGMTVITRMMGFIVLAIGVQFIINGISKFYGIG</sequence>
<proteinExistence type="inferred from homology"/>
<organism evidence="8 9">
    <name type="scientific">Gracilimonas mengyeensis</name>
    <dbReference type="NCBI Taxonomy" id="1302730"/>
    <lineage>
        <taxon>Bacteria</taxon>
        <taxon>Pseudomonadati</taxon>
        <taxon>Balneolota</taxon>
        <taxon>Balneolia</taxon>
        <taxon>Balneolales</taxon>
        <taxon>Balneolaceae</taxon>
        <taxon>Gracilimonas</taxon>
    </lineage>
</organism>
<feature type="transmembrane region" description="Helical" evidence="7">
    <location>
        <begin position="64"/>
        <end position="83"/>
    </location>
</feature>
<evidence type="ECO:0000313" key="9">
    <source>
        <dbReference type="Proteomes" id="UP000317557"/>
    </source>
</evidence>
<evidence type="ECO:0000313" key="8">
    <source>
        <dbReference type="EMBL" id="SMO62246.1"/>
    </source>
</evidence>
<keyword evidence="9" id="KW-1185">Reference proteome</keyword>
<evidence type="ECO:0000256" key="2">
    <source>
        <dbReference type="ARBA" id="ARBA00009784"/>
    </source>
</evidence>
<keyword evidence="3" id="KW-1003">Cell membrane</keyword>
<dbReference type="InterPro" id="IPR002771">
    <property type="entry name" value="Multi_antbiot-R_MarC"/>
</dbReference>
<evidence type="ECO:0000256" key="6">
    <source>
        <dbReference type="ARBA" id="ARBA00023136"/>
    </source>
</evidence>
<dbReference type="NCBIfam" id="NF008228">
    <property type="entry name" value="PRK10995.1"/>
    <property type="match status" value="1"/>
</dbReference>
<dbReference type="Pfam" id="PF01914">
    <property type="entry name" value="MarC"/>
    <property type="match status" value="1"/>
</dbReference>
<comment type="subcellular location">
    <subcellularLocation>
        <location evidence="1 7">Cell membrane</location>
        <topology evidence="1 7">Multi-pass membrane protein</topology>
    </subcellularLocation>
</comment>
<keyword evidence="4 7" id="KW-0812">Transmembrane</keyword>
<feature type="transmembrane region" description="Helical" evidence="7">
    <location>
        <begin position="20"/>
        <end position="43"/>
    </location>
</feature>
<dbReference type="OrthoDB" id="21094at2"/>
<name>A0A521CS49_9BACT</name>
<feature type="transmembrane region" description="Helical" evidence="7">
    <location>
        <begin position="129"/>
        <end position="149"/>
    </location>
</feature>
<dbReference type="EMBL" id="FXTP01000006">
    <property type="protein sequence ID" value="SMO62246.1"/>
    <property type="molecule type" value="Genomic_DNA"/>
</dbReference>
<feature type="transmembrane region" description="Helical" evidence="7">
    <location>
        <begin position="161"/>
        <end position="179"/>
    </location>
</feature>
<evidence type="ECO:0000256" key="7">
    <source>
        <dbReference type="RuleBase" id="RU362048"/>
    </source>
</evidence>
<dbReference type="RefSeq" id="WP_142454134.1">
    <property type="nucleotide sequence ID" value="NZ_FXTP01000006.1"/>
</dbReference>